<dbReference type="Proteomes" id="UP000192472">
    <property type="component" value="Unassembled WGS sequence"/>
</dbReference>
<evidence type="ECO:0000313" key="2">
    <source>
        <dbReference type="EMBL" id="SMD38716.1"/>
    </source>
</evidence>
<dbReference type="NCBIfam" id="TIGR00290">
    <property type="entry name" value="MJ0570_dom"/>
    <property type="match status" value="1"/>
</dbReference>
<accession>A0A1W2GR27</accession>
<dbReference type="InterPro" id="IPR002761">
    <property type="entry name" value="Diphthami_syn_dom"/>
</dbReference>
<organism evidence="2 3">
    <name type="scientific">Reichenbachiella faecimaris</name>
    <dbReference type="NCBI Taxonomy" id="692418"/>
    <lineage>
        <taxon>Bacteria</taxon>
        <taxon>Pseudomonadati</taxon>
        <taxon>Bacteroidota</taxon>
        <taxon>Cytophagia</taxon>
        <taxon>Cytophagales</taxon>
        <taxon>Reichenbachiellaceae</taxon>
        <taxon>Reichenbachiella</taxon>
    </lineage>
</organism>
<sequence>MTKIPLAISWSGGKDSSMMLHHLMNDNQYEIVELHTAISSETERVSMHGISQDLIRAQAESIGLPIYFISIAPYATNTNYEKALNSYYSNLKSKGINHIGFGDIFLEDLKAYRDQMLSNNGLMGVYPLWKQKTKTLAQFFLDKKFKTLICCAKQSLFAESICGKEYSKAMLETFSSEVDPCGENGEFHSFTFDGPIFQQPLSIDVNEIMIHTYEYQLKSGEHVKSVFEFADLTMTKSIAL</sequence>
<dbReference type="RefSeq" id="WP_084374488.1">
    <property type="nucleotide sequence ID" value="NZ_FWYF01000005.1"/>
</dbReference>
<name>A0A1W2GR27_REIFA</name>
<protein>
    <submittedName>
        <fullName evidence="2">MJ0570-related uncharacterized domain-containing protein</fullName>
    </submittedName>
</protein>
<dbReference type="InterPro" id="IPR014729">
    <property type="entry name" value="Rossmann-like_a/b/a_fold"/>
</dbReference>
<dbReference type="OrthoDB" id="3572539at2"/>
<feature type="domain" description="Diphthamide synthase" evidence="1">
    <location>
        <begin position="7"/>
        <end position="212"/>
    </location>
</feature>
<evidence type="ECO:0000259" key="1">
    <source>
        <dbReference type="Pfam" id="PF01902"/>
    </source>
</evidence>
<dbReference type="STRING" id="692418.SAMN04488029_3862"/>
<proteinExistence type="predicted"/>
<dbReference type="AlphaFoldDB" id="A0A1W2GR27"/>
<keyword evidence="3" id="KW-1185">Reference proteome</keyword>
<reference evidence="2 3" key="1">
    <citation type="submission" date="2017-04" db="EMBL/GenBank/DDBJ databases">
        <authorList>
            <person name="Afonso C.L."/>
            <person name="Miller P.J."/>
            <person name="Scott M.A."/>
            <person name="Spackman E."/>
            <person name="Goraichik I."/>
            <person name="Dimitrov K.M."/>
            <person name="Suarez D.L."/>
            <person name="Swayne D.E."/>
        </authorList>
    </citation>
    <scope>NUCLEOTIDE SEQUENCE [LARGE SCALE GENOMIC DNA]</scope>
    <source>
        <strain evidence="2 3">DSM 26133</strain>
    </source>
</reference>
<evidence type="ECO:0000313" key="3">
    <source>
        <dbReference type="Proteomes" id="UP000192472"/>
    </source>
</evidence>
<gene>
    <name evidence="2" type="ORF">SAMN04488029_3862</name>
</gene>
<dbReference type="SUPFAM" id="SSF52402">
    <property type="entry name" value="Adenine nucleotide alpha hydrolases-like"/>
    <property type="match status" value="1"/>
</dbReference>
<dbReference type="Gene3D" id="3.40.50.620">
    <property type="entry name" value="HUPs"/>
    <property type="match status" value="1"/>
</dbReference>
<dbReference type="EMBL" id="FWYF01000005">
    <property type="protein sequence ID" value="SMD38716.1"/>
    <property type="molecule type" value="Genomic_DNA"/>
</dbReference>
<dbReference type="Gene3D" id="3.90.1490.10">
    <property type="entry name" value="putative n-type atp pyrophosphatase, domain 2"/>
    <property type="match status" value="1"/>
</dbReference>
<dbReference type="Pfam" id="PF01902">
    <property type="entry name" value="Diphthami_syn_2"/>
    <property type="match status" value="1"/>
</dbReference>